<dbReference type="FunFam" id="3.40.47.10:FF:000007">
    <property type="entry name" value="acetyl-CoA acetyltransferase, mitochondrial"/>
    <property type="match status" value="1"/>
</dbReference>
<evidence type="ECO:0000259" key="8">
    <source>
        <dbReference type="Pfam" id="PF00108"/>
    </source>
</evidence>
<dbReference type="PROSITE" id="PS00737">
    <property type="entry name" value="THIOLASE_2"/>
    <property type="match status" value="1"/>
</dbReference>
<evidence type="ECO:0000256" key="6">
    <source>
        <dbReference type="PIRSR" id="PIRSR000429-1"/>
    </source>
</evidence>
<organism evidence="10">
    <name type="scientific">Caldithrix abyssi</name>
    <dbReference type="NCBI Taxonomy" id="187145"/>
    <lineage>
        <taxon>Bacteria</taxon>
        <taxon>Pseudomonadati</taxon>
        <taxon>Calditrichota</taxon>
        <taxon>Calditrichia</taxon>
        <taxon>Calditrichales</taxon>
        <taxon>Calditrichaceae</taxon>
        <taxon>Caldithrix</taxon>
    </lineage>
</organism>
<comment type="similarity">
    <text evidence="1 7">Belongs to the thiolase-like superfamily. Thiolase family.</text>
</comment>
<feature type="active site" description="Proton acceptor" evidence="6">
    <location>
        <position position="381"/>
    </location>
</feature>
<dbReference type="PIRSF" id="PIRSF000429">
    <property type="entry name" value="Ac-CoA_Ac_transf"/>
    <property type="match status" value="1"/>
</dbReference>
<dbReference type="SUPFAM" id="SSF53901">
    <property type="entry name" value="Thiolase-like"/>
    <property type="match status" value="2"/>
</dbReference>
<reference evidence="10" key="1">
    <citation type="journal article" date="2020" name="mSystems">
        <title>Genome- and Community-Level Interaction Insights into Carbon Utilization and Element Cycling Functions of Hydrothermarchaeota in Hydrothermal Sediment.</title>
        <authorList>
            <person name="Zhou Z."/>
            <person name="Liu Y."/>
            <person name="Xu W."/>
            <person name="Pan J."/>
            <person name="Luo Z.H."/>
            <person name="Li M."/>
        </authorList>
    </citation>
    <scope>NUCLEOTIDE SEQUENCE [LARGE SCALE GENOMIC DNA]</scope>
    <source>
        <strain evidence="10">HyVt-460</strain>
    </source>
</reference>
<dbReference type="InterPro" id="IPR020613">
    <property type="entry name" value="Thiolase_CS"/>
</dbReference>
<gene>
    <name evidence="10" type="ORF">ENJ15_01215</name>
</gene>
<keyword evidence="2 7" id="KW-0808">Transferase</keyword>
<evidence type="ECO:0000259" key="9">
    <source>
        <dbReference type="Pfam" id="PF02803"/>
    </source>
</evidence>
<proteinExistence type="inferred from homology"/>
<dbReference type="NCBIfam" id="TIGR01930">
    <property type="entry name" value="AcCoA-C-Actrans"/>
    <property type="match status" value="1"/>
</dbReference>
<evidence type="ECO:0000256" key="3">
    <source>
        <dbReference type="ARBA" id="ARBA00022723"/>
    </source>
</evidence>
<keyword evidence="3" id="KW-0479">Metal-binding</keyword>
<dbReference type="PROSITE" id="PS00098">
    <property type="entry name" value="THIOLASE_1"/>
    <property type="match status" value="1"/>
</dbReference>
<dbReference type="PANTHER" id="PTHR18919">
    <property type="entry name" value="ACETYL-COA C-ACYLTRANSFERASE"/>
    <property type="match status" value="1"/>
</dbReference>
<sequence length="397" mass="42027">MAEIKKVVIVSAARTAVGSFLGQFKDVPATRLGSAVIKDAVRKAGIDPLLVDEVIMGNVLPANEGQAPARQAALGAGLDKGVQCLTVNKVCGSGLKAVMLAAQAIMVGDAEVVVAGGMENMSQAPFYLPGYRQGHKMGNVTLVDGMIKDGLWDPYNDFHMGNAADLCAENCNVPREAQDEFTMLSYRRALASMEKGLFKEEIAPVEVPLKKGQTRLVAEDEEPGRVKFEKIPQLKPAFGKEGTVTAANASSINDGAAALLLMSEEKARELNLEPLASIVSQASAARLPEEFTTAPSDSIRKALQKAALKVEDIDLFEINEAFAVVTLINNRLLDIPVEKVNVNGGSVAIGHPIGASGARILVTLLHAMKQRKAKYGLASICIGGGEASTLIVERGLK</sequence>
<evidence type="ECO:0000256" key="4">
    <source>
        <dbReference type="ARBA" id="ARBA00022958"/>
    </source>
</evidence>
<dbReference type="InterPro" id="IPR020616">
    <property type="entry name" value="Thiolase_N"/>
</dbReference>
<dbReference type="Gene3D" id="3.40.47.10">
    <property type="match status" value="1"/>
</dbReference>
<dbReference type="GO" id="GO:0046872">
    <property type="term" value="F:metal ion binding"/>
    <property type="evidence" value="ECO:0007669"/>
    <property type="project" value="UniProtKB-KW"/>
</dbReference>
<dbReference type="PANTHER" id="PTHR18919:SF156">
    <property type="entry name" value="ACETYL-COA ACETYLTRANSFERASE, MITOCHONDRIAL"/>
    <property type="match status" value="1"/>
</dbReference>
<dbReference type="GO" id="GO:0006635">
    <property type="term" value="P:fatty acid beta-oxidation"/>
    <property type="evidence" value="ECO:0007669"/>
    <property type="project" value="TreeGrafter"/>
</dbReference>
<evidence type="ECO:0000256" key="1">
    <source>
        <dbReference type="ARBA" id="ARBA00010982"/>
    </source>
</evidence>
<protein>
    <submittedName>
        <fullName evidence="10">Thiolase family protein</fullName>
    </submittedName>
</protein>
<evidence type="ECO:0000256" key="5">
    <source>
        <dbReference type="ARBA" id="ARBA00023315"/>
    </source>
</evidence>
<dbReference type="InterPro" id="IPR020615">
    <property type="entry name" value="Thiolase_acyl_enz_int_AS"/>
</dbReference>
<dbReference type="InterPro" id="IPR020617">
    <property type="entry name" value="Thiolase_C"/>
</dbReference>
<dbReference type="InterPro" id="IPR002155">
    <property type="entry name" value="Thiolase"/>
</dbReference>
<comment type="caution">
    <text evidence="10">The sequence shown here is derived from an EMBL/GenBank/DDBJ whole genome shotgun (WGS) entry which is preliminary data.</text>
</comment>
<dbReference type="InterPro" id="IPR016039">
    <property type="entry name" value="Thiolase-like"/>
</dbReference>
<evidence type="ECO:0000256" key="2">
    <source>
        <dbReference type="ARBA" id="ARBA00022679"/>
    </source>
</evidence>
<keyword evidence="4" id="KW-0630">Potassium</keyword>
<accession>A0A7V5RN67</accession>
<dbReference type="AlphaFoldDB" id="A0A7V5RN67"/>
<dbReference type="CDD" id="cd00751">
    <property type="entry name" value="thiolase"/>
    <property type="match status" value="1"/>
</dbReference>
<dbReference type="EMBL" id="DRLI01000046">
    <property type="protein sequence ID" value="HHM01604.1"/>
    <property type="molecule type" value="Genomic_DNA"/>
</dbReference>
<dbReference type="Pfam" id="PF02803">
    <property type="entry name" value="Thiolase_C"/>
    <property type="match status" value="1"/>
</dbReference>
<dbReference type="GO" id="GO:0003985">
    <property type="term" value="F:acetyl-CoA C-acetyltransferase activity"/>
    <property type="evidence" value="ECO:0007669"/>
    <property type="project" value="TreeGrafter"/>
</dbReference>
<feature type="active site" description="Acyl-thioester intermediate" evidence="6">
    <location>
        <position position="91"/>
    </location>
</feature>
<evidence type="ECO:0000256" key="7">
    <source>
        <dbReference type="RuleBase" id="RU003557"/>
    </source>
</evidence>
<feature type="domain" description="Thiolase C-terminal" evidence="9">
    <location>
        <begin position="273"/>
        <end position="394"/>
    </location>
</feature>
<dbReference type="Proteomes" id="UP000885771">
    <property type="component" value="Unassembled WGS sequence"/>
</dbReference>
<feature type="domain" description="Thiolase N-terminal" evidence="8">
    <location>
        <begin position="7"/>
        <end position="265"/>
    </location>
</feature>
<feature type="active site" description="Proton acceptor" evidence="6">
    <location>
        <position position="351"/>
    </location>
</feature>
<name>A0A7V5RN67_CALAY</name>
<keyword evidence="5 7" id="KW-0012">Acyltransferase</keyword>
<evidence type="ECO:0000313" key="10">
    <source>
        <dbReference type="EMBL" id="HHM01604.1"/>
    </source>
</evidence>
<dbReference type="Pfam" id="PF00108">
    <property type="entry name" value="Thiolase_N"/>
    <property type="match status" value="1"/>
</dbReference>